<evidence type="ECO:0008006" key="3">
    <source>
        <dbReference type="Google" id="ProtNLM"/>
    </source>
</evidence>
<dbReference type="OrthoDB" id="282668at2157"/>
<comment type="caution">
    <text evidence="1">The sequence shown here is derived from an EMBL/GenBank/DDBJ whole genome shotgun (WGS) entry which is preliminary data.</text>
</comment>
<sequence length="240" mass="25024">MSENDPGLRAQSHVVGVALLLAITTVSMGALTAGVGQLVESNAAAADTDRVADTLAAIEPSKSTGVQRHDLAFGEGRLTVEPRTVRLLDGDGVVAEHRANALVFEAGDRRVTFLAGGVTRGRGNASVLDETPPIATGEGLLLVGVPVLDTNGTLSVGGNGVTATLRTETSHDRRALGTGEYRLAVETAAPGAWERYFAEENARVSRRTFDGDDLPSVVAAFPGDRTGYLVIHETELEVAP</sequence>
<dbReference type="Proteomes" id="UP000050535">
    <property type="component" value="Unassembled WGS sequence"/>
</dbReference>
<dbReference type="Pfam" id="PF23960">
    <property type="entry name" value="DUF7289"/>
    <property type="match status" value="1"/>
</dbReference>
<dbReference type="STRING" id="699431.SY89_00730"/>
<evidence type="ECO:0000313" key="1">
    <source>
        <dbReference type="EMBL" id="KPN30010.1"/>
    </source>
</evidence>
<organism evidence="1 2">
    <name type="scientific">Halolamina pelagica</name>
    <dbReference type="NCBI Taxonomy" id="699431"/>
    <lineage>
        <taxon>Archaea</taxon>
        <taxon>Methanobacteriati</taxon>
        <taxon>Methanobacteriota</taxon>
        <taxon>Stenosarchaea group</taxon>
        <taxon>Halobacteria</taxon>
        <taxon>Halobacteriales</taxon>
        <taxon>Haloferacaceae</taxon>
    </lineage>
</organism>
<dbReference type="PATRIC" id="fig|699431.3.peg.759"/>
<dbReference type="AlphaFoldDB" id="A0A0P7HTQ0"/>
<keyword evidence="2" id="KW-1185">Reference proteome</keyword>
<gene>
    <name evidence="1" type="ORF">SY89_00730</name>
</gene>
<accession>A0A0P7HTQ0</accession>
<dbReference type="EMBL" id="LGUC01000001">
    <property type="protein sequence ID" value="KPN30010.1"/>
    <property type="molecule type" value="Genomic_DNA"/>
</dbReference>
<dbReference type="RefSeq" id="WP_054583130.1">
    <property type="nucleotide sequence ID" value="NZ_LGUC01000001.1"/>
</dbReference>
<evidence type="ECO:0000313" key="2">
    <source>
        <dbReference type="Proteomes" id="UP000050535"/>
    </source>
</evidence>
<dbReference type="InterPro" id="IPR055713">
    <property type="entry name" value="DUF7289"/>
</dbReference>
<protein>
    <recommendedName>
        <fullName evidence="3">Type IV pilin</fullName>
    </recommendedName>
</protein>
<name>A0A0P7HTQ0_9EURY</name>
<proteinExistence type="predicted"/>
<reference evidence="2" key="1">
    <citation type="submission" date="2013-11" db="EMBL/GenBank/DDBJ databases">
        <authorList>
            <person name="Hoang H.T."/>
            <person name="Killian M.L."/>
            <person name="Madson D.M."/>
            <person name="Arruda P.H.E."/>
            <person name="Sun D."/>
            <person name="Schwartz K.J."/>
            <person name="Yoon K."/>
        </authorList>
    </citation>
    <scope>NUCLEOTIDE SEQUENCE [LARGE SCALE GENOMIC DNA]</scope>
    <source>
        <strain evidence="2">CDK2</strain>
    </source>
</reference>